<dbReference type="EMBL" id="CP013187">
    <property type="protein sequence ID" value="ALO42766.1"/>
    <property type="molecule type" value="Genomic_DNA"/>
</dbReference>
<reference evidence="2 4" key="3">
    <citation type="submission" date="2017-12" db="EMBL/GenBank/DDBJ databases">
        <authorList>
            <person name="Paulsen S."/>
            <person name="Gram L.K."/>
        </authorList>
    </citation>
    <scope>NUCLEOTIDE SEQUENCE [LARGE SCALE GENOMIC DNA]</scope>
    <source>
        <strain evidence="2 4">S1189</strain>
    </source>
</reference>
<accession>A0A0S2K3W4</accession>
<evidence type="ECO:0000313" key="3">
    <source>
        <dbReference type="Proteomes" id="UP000061457"/>
    </source>
</evidence>
<protein>
    <submittedName>
        <fullName evidence="1">Uncharacterized protein</fullName>
    </submittedName>
</protein>
<dbReference type="OrthoDB" id="196248at2"/>
<reference evidence="1" key="1">
    <citation type="submission" date="2015-11" db="EMBL/GenBank/DDBJ databases">
        <authorList>
            <person name="Zhang Y."/>
            <person name="Guo Z."/>
        </authorList>
    </citation>
    <scope>NUCLEOTIDE SEQUENCE [LARGE SCALE GENOMIC DNA]</scope>
    <source>
        <strain evidence="1">KCTC 12086</strain>
    </source>
</reference>
<dbReference type="Proteomes" id="UP000307362">
    <property type="component" value="Unassembled WGS sequence"/>
</dbReference>
<name>A0A0S2K3W4_9GAMM</name>
<reference evidence="2" key="5">
    <citation type="submission" date="2019-09" db="EMBL/GenBank/DDBJ databases">
        <title>Co-occurence of chitin degradation, pigmentation and bioactivity in marine Pseudoalteromonas.</title>
        <authorList>
            <person name="Sonnenschein E.C."/>
            <person name="Bech P.K."/>
        </authorList>
    </citation>
    <scope>NUCLEOTIDE SEQUENCE</scope>
    <source>
        <strain evidence="2">S1189</strain>
    </source>
</reference>
<reference evidence="4" key="4">
    <citation type="submission" date="2019-06" db="EMBL/GenBank/DDBJ databases">
        <title>Co-occurence of chitin degradation, pigmentation and bioactivity in marine Pseudoalteromonas.</title>
        <authorList>
            <person name="Sonnenschein E.C."/>
            <person name="Bech P.K."/>
        </authorList>
    </citation>
    <scope>NUCLEOTIDE SEQUENCE [LARGE SCALE GENOMIC DNA]</scope>
    <source>
        <strain evidence="4">S1189</strain>
    </source>
</reference>
<dbReference type="KEGG" id="pphe:PP2015_2269"/>
<dbReference type="EMBL" id="PNCM01000041">
    <property type="protein sequence ID" value="TMP78316.1"/>
    <property type="molecule type" value="Genomic_DNA"/>
</dbReference>
<dbReference type="Proteomes" id="UP000061457">
    <property type="component" value="Chromosome I"/>
</dbReference>
<sequence>MAIPKKGSRKIVVDTVEYRWTIRSKPTYSQGAFGNHMTAAVELAEKSGAVLSITFPWVRCDNWIGNPELPVTPKDIENCIRSALQDGWQPAKKGSAFKFVHEMKT</sequence>
<dbReference type="PATRIC" id="fig|161398.10.peg.2313"/>
<organism evidence="1 3">
    <name type="scientific">Pseudoalteromonas phenolica</name>
    <dbReference type="NCBI Taxonomy" id="161398"/>
    <lineage>
        <taxon>Bacteria</taxon>
        <taxon>Pseudomonadati</taxon>
        <taxon>Pseudomonadota</taxon>
        <taxon>Gammaproteobacteria</taxon>
        <taxon>Alteromonadales</taxon>
        <taxon>Pseudoalteromonadaceae</taxon>
        <taxon>Pseudoalteromonas</taxon>
    </lineage>
</organism>
<proteinExistence type="predicted"/>
<dbReference type="AlphaFoldDB" id="A0A0S2K3W4"/>
<keyword evidence="3" id="KW-1185">Reference proteome</keyword>
<evidence type="ECO:0000313" key="4">
    <source>
        <dbReference type="Proteomes" id="UP000307362"/>
    </source>
</evidence>
<dbReference type="RefSeq" id="WP_058030473.1">
    <property type="nucleotide sequence ID" value="NZ_CP013187.1"/>
</dbReference>
<evidence type="ECO:0000313" key="1">
    <source>
        <dbReference type="EMBL" id="ALO42766.1"/>
    </source>
</evidence>
<evidence type="ECO:0000313" key="2">
    <source>
        <dbReference type="EMBL" id="TMP78316.1"/>
    </source>
</evidence>
<gene>
    <name evidence="2" type="ORF">CWB73_17015</name>
    <name evidence="1" type="ORF">PP2015_2269</name>
</gene>
<reference evidence="3" key="2">
    <citation type="submission" date="2015-11" db="EMBL/GenBank/DDBJ databases">
        <authorList>
            <person name="Kim K.M."/>
        </authorList>
    </citation>
    <scope>NUCLEOTIDE SEQUENCE [LARGE SCALE GENOMIC DNA]</scope>
    <source>
        <strain evidence="3">KCTC 12086</strain>
    </source>
</reference>